<keyword evidence="6" id="KW-1185">Reference proteome</keyword>
<dbReference type="InterPro" id="IPR005545">
    <property type="entry name" value="YCII"/>
</dbReference>
<feature type="domain" description="Activator of Hsp90 ATPase homologue 1/2-like C-terminal" evidence="4">
    <location>
        <begin position="41"/>
        <end position="134"/>
    </location>
</feature>
<name>A0A4Y9FP67_9MICO</name>
<comment type="caution">
    <text evidence="5">The sequence shown here is derived from an EMBL/GenBank/DDBJ whole genome shotgun (WGS) entry which is preliminary data.</text>
</comment>
<dbReference type="Proteomes" id="UP000298358">
    <property type="component" value="Unassembled WGS sequence"/>
</dbReference>
<accession>A0A4Y9FP67</accession>
<dbReference type="AlphaFoldDB" id="A0A4Y9FP67"/>
<dbReference type="RefSeq" id="WP_135115502.1">
    <property type="nucleotide sequence ID" value="NZ_JADGLL010000055.1"/>
</dbReference>
<dbReference type="SUPFAM" id="SSF55961">
    <property type="entry name" value="Bet v1-like"/>
    <property type="match status" value="1"/>
</dbReference>
<comment type="similarity">
    <text evidence="2">Belongs to the YciI family.</text>
</comment>
<gene>
    <name evidence="5" type="ORF">E4U02_14360</name>
</gene>
<protein>
    <submittedName>
        <fullName evidence="5">Uncharacterized protein</fullName>
    </submittedName>
</protein>
<dbReference type="Pfam" id="PF03795">
    <property type="entry name" value="YCII"/>
    <property type="match status" value="1"/>
</dbReference>
<evidence type="ECO:0000313" key="6">
    <source>
        <dbReference type="Proteomes" id="UP000298358"/>
    </source>
</evidence>
<dbReference type="EMBL" id="SPQB01000055">
    <property type="protein sequence ID" value="TFU30662.1"/>
    <property type="molecule type" value="Genomic_DNA"/>
</dbReference>
<reference evidence="5 6" key="1">
    <citation type="submission" date="2019-03" db="EMBL/GenBank/DDBJ databases">
        <title>Diversity of the mouse oral microbiome.</title>
        <authorList>
            <person name="Joseph S."/>
            <person name="Aduse-Opoku J."/>
            <person name="Curtis M."/>
            <person name="Wade W."/>
            <person name="Hashim A."/>
        </authorList>
    </citation>
    <scope>NUCLEOTIDE SEQUENCE [LARGE SCALE GENOMIC DNA]</scope>
    <source>
        <strain evidence="5 6">P1012</strain>
    </source>
</reference>
<evidence type="ECO:0000259" key="3">
    <source>
        <dbReference type="Pfam" id="PF03795"/>
    </source>
</evidence>
<evidence type="ECO:0000256" key="2">
    <source>
        <dbReference type="ARBA" id="ARBA00007689"/>
    </source>
</evidence>
<comment type="similarity">
    <text evidence="1">Belongs to the AHA1 family.</text>
</comment>
<dbReference type="Gene3D" id="3.30.70.1060">
    <property type="entry name" value="Dimeric alpha+beta barrel"/>
    <property type="match status" value="1"/>
</dbReference>
<evidence type="ECO:0000259" key="4">
    <source>
        <dbReference type="Pfam" id="PF08327"/>
    </source>
</evidence>
<evidence type="ECO:0000256" key="1">
    <source>
        <dbReference type="ARBA" id="ARBA00006817"/>
    </source>
</evidence>
<dbReference type="InterPro" id="IPR011008">
    <property type="entry name" value="Dimeric_a/b-barrel"/>
</dbReference>
<dbReference type="Gene3D" id="3.30.530.20">
    <property type="match status" value="1"/>
</dbReference>
<dbReference type="InterPro" id="IPR023393">
    <property type="entry name" value="START-like_dom_sf"/>
</dbReference>
<sequence>MSVAPLRRQVLVACDPDVAYRFFMDEIGSWWPIASLGCFGEGSTVAFDGERIVETAPDGRTALWGTVVEARPPREIAFTWHPGRGPEEATRVALSFVGAGEGATLVTLVHTGWEVRPDPAAARGEYAGGWVTVLGRYADAPAVAGDAPGERWFVLEHTAGPAAPPEGVFASPDFPKHLAFLRELESRGQLVAGGPLPDDPGSGMTIARAADAVAAAELVRAAQRDDGAVAAGLLEVRVRPWRVVLSSV</sequence>
<organism evidence="5 6">
    <name type="scientific">Microbacterium paludicola</name>
    <dbReference type="NCBI Taxonomy" id="300019"/>
    <lineage>
        <taxon>Bacteria</taxon>
        <taxon>Bacillati</taxon>
        <taxon>Actinomycetota</taxon>
        <taxon>Actinomycetes</taxon>
        <taxon>Micrococcales</taxon>
        <taxon>Microbacteriaceae</taxon>
        <taxon>Microbacterium</taxon>
    </lineage>
</organism>
<dbReference type="SUPFAM" id="SSF54909">
    <property type="entry name" value="Dimeric alpha+beta barrel"/>
    <property type="match status" value="1"/>
</dbReference>
<evidence type="ECO:0000313" key="5">
    <source>
        <dbReference type="EMBL" id="TFU30662.1"/>
    </source>
</evidence>
<dbReference type="Pfam" id="PF08327">
    <property type="entry name" value="AHSA1"/>
    <property type="match status" value="1"/>
</dbReference>
<proteinExistence type="inferred from homology"/>
<dbReference type="OrthoDB" id="268331at2"/>
<dbReference type="InterPro" id="IPR013538">
    <property type="entry name" value="ASHA1/2-like_C"/>
</dbReference>
<feature type="domain" description="YCII-related" evidence="3">
    <location>
        <begin position="175"/>
        <end position="242"/>
    </location>
</feature>